<dbReference type="EMBL" id="MU273935">
    <property type="protein sequence ID" value="KAI0027320.1"/>
    <property type="molecule type" value="Genomic_DNA"/>
</dbReference>
<feature type="non-terminal residue" evidence="1">
    <location>
        <position position="1"/>
    </location>
</feature>
<organism evidence="1 2">
    <name type="scientific">Vararia minispora EC-137</name>
    <dbReference type="NCBI Taxonomy" id="1314806"/>
    <lineage>
        <taxon>Eukaryota</taxon>
        <taxon>Fungi</taxon>
        <taxon>Dikarya</taxon>
        <taxon>Basidiomycota</taxon>
        <taxon>Agaricomycotina</taxon>
        <taxon>Agaricomycetes</taxon>
        <taxon>Russulales</taxon>
        <taxon>Lachnocladiaceae</taxon>
        <taxon>Vararia</taxon>
    </lineage>
</organism>
<evidence type="ECO:0000313" key="2">
    <source>
        <dbReference type="Proteomes" id="UP000814128"/>
    </source>
</evidence>
<keyword evidence="2" id="KW-1185">Reference proteome</keyword>
<proteinExistence type="predicted"/>
<reference evidence="1" key="2">
    <citation type="journal article" date="2022" name="New Phytol.">
        <title>Evolutionary transition to the ectomycorrhizal habit in the genomes of a hyperdiverse lineage of mushroom-forming fungi.</title>
        <authorList>
            <person name="Looney B."/>
            <person name="Miyauchi S."/>
            <person name="Morin E."/>
            <person name="Drula E."/>
            <person name="Courty P.E."/>
            <person name="Kohler A."/>
            <person name="Kuo A."/>
            <person name="LaButti K."/>
            <person name="Pangilinan J."/>
            <person name="Lipzen A."/>
            <person name="Riley R."/>
            <person name="Andreopoulos W."/>
            <person name="He G."/>
            <person name="Johnson J."/>
            <person name="Nolan M."/>
            <person name="Tritt A."/>
            <person name="Barry K.W."/>
            <person name="Grigoriev I.V."/>
            <person name="Nagy L.G."/>
            <person name="Hibbett D."/>
            <person name="Henrissat B."/>
            <person name="Matheny P.B."/>
            <person name="Labbe J."/>
            <person name="Martin F.M."/>
        </authorList>
    </citation>
    <scope>NUCLEOTIDE SEQUENCE</scope>
    <source>
        <strain evidence="1">EC-137</strain>
    </source>
</reference>
<evidence type="ECO:0000313" key="1">
    <source>
        <dbReference type="EMBL" id="KAI0027320.1"/>
    </source>
</evidence>
<comment type="caution">
    <text evidence="1">The sequence shown here is derived from an EMBL/GenBank/DDBJ whole genome shotgun (WGS) entry which is preliminary data.</text>
</comment>
<reference evidence="1" key="1">
    <citation type="submission" date="2021-02" db="EMBL/GenBank/DDBJ databases">
        <authorList>
            <consortium name="DOE Joint Genome Institute"/>
            <person name="Ahrendt S."/>
            <person name="Looney B.P."/>
            <person name="Miyauchi S."/>
            <person name="Morin E."/>
            <person name="Drula E."/>
            <person name="Courty P.E."/>
            <person name="Chicoki N."/>
            <person name="Fauchery L."/>
            <person name="Kohler A."/>
            <person name="Kuo A."/>
            <person name="Labutti K."/>
            <person name="Pangilinan J."/>
            <person name="Lipzen A."/>
            <person name="Riley R."/>
            <person name="Andreopoulos W."/>
            <person name="He G."/>
            <person name="Johnson J."/>
            <person name="Barry K.W."/>
            <person name="Grigoriev I.V."/>
            <person name="Nagy L."/>
            <person name="Hibbett D."/>
            <person name="Henrissat B."/>
            <person name="Matheny P.B."/>
            <person name="Labbe J."/>
            <person name="Martin F."/>
        </authorList>
    </citation>
    <scope>NUCLEOTIDE SEQUENCE</scope>
    <source>
        <strain evidence="1">EC-137</strain>
    </source>
</reference>
<accession>A0ACB8Q6D8</accession>
<dbReference type="Proteomes" id="UP000814128">
    <property type="component" value="Unassembled WGS sequence"/>
</dbReference>
<gene>
    <name evidence="1" type="ORF">K488DRAFT_74639</name>
</gene>
<protein>
    <submittedName>
        <fullName evidence="1">Uncharacterized protein</fullName>
    </submittedName>
</protein>
<sequence length="312" mass="33095">WAKLCGGSLWAAAGSAGSSELRASCREASGEGGREAEGDGWTGLSGREEKFEWNQRRTGLAGVAFGGGDEDGIADECQAAAASCSDDGRARRRDVIAEGRRMSSGWPRTLSVCPPAIHVADKPESRVFSHVLFAVNINLGGSDSLPAAPLGSPKSSMTSLPTSFQILSRSLAHKVHLDSKPKPDDTIPKDWDVILSSSIRIAHPSSSLLKHLAPLYNAIVDDLSLNALKDVVEPGLTVAVAQRKRQYEAALCDAEIARGDEELSRDAAALPTRFNADAKEQTGWDAWVGLAAEVLGRRLENIRVDAVNGTAS</sequence>
<name>A0ACB8Q6D8_9AGAM</name>